<gene>
    <name evidence="2" type="primary">Ccdc201</name>
</gene>
<evidence type="ECO:0000313" key="2">
    <source>
        <dbReference type="RefSeq" id="XP_073921519.1"/>
    </source>
</evidence>
<proteinExistence type="predicted"/>
<dbReference type="Proteomes" id="UP001732720">
    <property type="component" value="Chromosome 2"/>
</dbReference>
<evidence type="ECO:0000313" key="1">
    <source>
        <dbReference type="Proteomes" id="UP001732720"/>
    </source>
</evidence>
<dbReference type="RefSeq" id="XP_073921519.1">
    <property type="nucleotide sequence ID" value="XM_074065418.1"/>
</dbReference>
<sequence>MDPGTQVSGLSSTEDESSSLVTRKLHWKKPTKHSTPKETALIWSPRPPRRSSHLQGSPIPASSLQDVMTQLVGVSPTVTFRKRRLSTVQDSEGSSGLLGSNSDHSAAREEQPVSTLTKQQQKTEALQTASWPRNPGLPGIPETVRRRRRDPREREAVMQRVRQWEVRLLQEIEAAVQHELTIEEAEGMPRTETVGVATQEPDASD</sequence>
<keyword evidence="1" id="KW-1185">Reference proteome</keyword>
<organism evidence="1 2">
    <name type="scientific">Castor canadensis</name>
    <name type="common">American beaver</name>
    <dbReference type="NCBI Taxonomy" id="51338"/>
    <lineage>
        <taxon>Eukaryota</taxon>
        <taxon>Metazoa</taxon>
        <taxon>Chordata</taxon>
        <taxon>Craniata</taxon>
        <taxon>Vertebrata</taxon>
        <taxon>Euteleostomi</taxon>
        <taxon>Mammalia</taxon>
        <taxon>Eutheria</taxon>
        <taxon>Euarchontoglires</taxon>
        <taxon>Glires</taxon>
        <taxon>Rodentia</taxon>
        <taxon>Castorimorpha</taxon>
        <taxon>Castoridae</taxon>
        <taxon>Castor</taxon>
    </lineage>
</organism>
<name>A0AC58LWI4_CASCN</name>
<protein>
    <submittedName>
        <fullName evidence="2">Coiled-coil domain-containing protein 201</fullName>
    </submittedName>
</protein>
<reference evidence="2" key="1">
    <citation type="submission" date="2025-08" db="UniProtKB">
        <authorList>
            <consortium name="RefSeq"/>
        </authorList>
    </citation>
    <scope>IDENTIFICATION</scope>
</reference>
<accession>A0AC58LWI4</accession>